<dbReference type="Gene3D" id="1.10.1200.10">
    <property type="entry name" value="ACP-like"/>
    <property type="match status" value="1"/>
</dbReference>
<dbReference type="SUPFAM" id="SSF56801">
    <property type="entry name" value="Acetyl-CoA synthetase-like"/>
    <property type="match status" value="1"/>
</dbReference>
<dbReference type="NCBIfam" id="TIGR01733">
    <property type="entry name" value="AA-adenyl-dom"/>
    <property type="match status" value="1"/>
</dbReference>
<dbReference type="PROSITE" id="PS50075">
    <property type="entry name" value="CARRIER"/>
    <property type="match status" value="1"/>
</dbReference>
<proteinExistence type="predicted"/>
<dbReference type="Proteomes" id="UP000503144">
    <property type="component" value="Chromosome"/>
</dbReference>
<dbReference type="InterPro" id="IPR020845">
    <property type="entry name" value="AMP-binding_CS"/>
</dbReference>
<accession>A0ABX6LDC4</accession>
<keyword evidence="3" id="KW-0597">Phosphoprotein</keyword>
<dbReference type="CDD" id="cd05930">
    <property type="entry name" value="A_NRPS"/>
    <property type="match status" value="1"/>
</dbReference>
<sequence>METAKFILYLKRIGVSVSLSDGQLRLRADQDVPEHVLAEVRERKPALIALLSEKLDQAGRADIIIPAPEQESYPLSHAQQRFWILSQSEAGSRAYNIPGVLLFEGELDIAVFSRALDFVIGRHESLRTVFRQNESGDIRQYILPGGAFPLPLQTFDLSDETNHEAALAAMFDEEQETVFDLESGPLLRTRIVRLGVARHAFFYTMHHIISDGWSLAVLTREIIQAYNCYKQGHGPVLPSLPLQYKDYAQWQHSEQQQSYFLQQEQYWLQQFFGPLPVLELPFAKRRPAVRTFRGASLVRPLSTPMLSQLKDLCVKEECTLFMGLLAGLNALFFKYTGQEDIILGTPVAGREHPGLEDQIGLYINSLALRTRFEASDSFLSLLRKEKTVLINAYRHQAYPYDKLVARLTPPKDTGRQPLFDILVGMQNQASANIYDRKAIFDGLQVSVPEGMRTAGSHFDVSFTFVEAAGGLELVVIYNTDIFNGRDISDLFDRYEELMLHAVGDPGQRLSSLSWIGAAAQQQLEAFSGIHQLPSLPAAVMAPDLFEAQARATPEAVALVHGSRKVSYRELNEAANRIAHYLREKQQVKPGQLVGLMAERSPELVSGLLGIWKAGAGYVPLDAGYPEERIVHMLTDAGIRLVLTGKDIQLPGATGAVAVPLQAAQTEAGDVTDPVRTTRLPDIAYMIYTSGSTGAPKGVQVTHGNAAHFFAAVQQFGSGPGTVFPFVASPSFDISLFQLLTPLLSGGASLIADRQVIDDLPAFTALLQQATMIDTVPGVYNLVADHILDNGLTGTFDHVEKIFIGGDTIPDTLLQKLSSIFRKAEIVVTYGPTEGTIFCTAVSYNIGAGVLPAGGACIGRPLPGSTIYILDKDHQLLPAGVMGEICIGGAGVSAGYFGQPELTSEKFLPDPLISGGRIYCSGDLGRWNESGEVVFMGRRDTQVKIRGFRIETGEIERALLSHEDIREAVVMAREDGTGSRYLAAYLVTDKPCPPSAVRSYLSGLLPDYMLPGYYISLPQLPLTGNGKIDRQALPEPGEQDAGRSTAYAAASNDMEALMVQVWEAVLGRTGVSVNDNFFEIGGDSIKSIQIVSRLRKYGYALSVTDVLQYPTPAEQALQAAELLYDGTTQQLSGNVPLSPAQRAFLENEKLVKGHFNQSVLLFSRETISEDAIRAVFHFICRHHDALRLRFEQQDGIWTQTYSDTEEAFSITVYDWKNREVANAVTLMEAAADSLQAGMLLHEGPLVRLGLFRLADGDRLLIVIHHLVTDGVSLQILLEDIAALYRQYLQGEVLELPAKTDSFKHWMEQLNSYALSPVLLQEQAYWEKAAAVITDPLPLDYPAGQNLVKDTQTLVCRLTKELSQQLLTEVNRLLHSEMDDVLLTALGLALRDVFGMRKVLVSMEGHGRQPVAGQADISRTVGWFTSIYPVVLDIAWPDDPGQQLRGVKESLRAIPDKGIGYGILKYLGEQESTPDYFNRIPEIRFNYLGQFNDTVLAEKEHAYFSFSAEPKGNEVSETSEREVVLELTGIVFNGVLSLDLAYSAGQFDSPTMEKLLNALEERLVSLIRYGTSVTEVQITPQDLGDAELSMEAFNNLFK</sequence>
<feature type="domain" description="Carrier" evidence="5">
    <location>
        <begin position="1048"/>
        <end position="1122"/>
    </location>
</feature>
<dbReference type="Gene3D" id="3.40.50.12780">
    <property type="entry name" value="N-terminal domain of ligase-like"/>
    <property type="match status" value="1"/>
</dbReference>
<dbReference type="EMBL" id="CP051204">
    <property type="protein sequence ID" value="QJB38094.1"/>
    <property type="molecule type" value="Genomic_DNA"/>
</dbReference>
<keyword evidence="2" id="KW-0596">Phosphopantetheine</keyword>
<dbReference type="PROSITE" id="PS00455">
    <property type="entry name" value="AMP_BINDING"/>
    <property type="match status" value="1"/>
</dbReference>
<dbReference type="Pfam" id="PF13193">
    <property type="entry name" value="AMP-binding_C"/>
    <property type="match status" value="1"/>
</dbReference>
<dbReference type="NCBIfam" id="TIGR01720">
    <property type="entry name" value="NRPS-para261"/>
    <property type="match status" value="1"/>
</dbReference>
<evidence type="ECO:0000259" key="5">
    <source>
        <dbReference type="PROSITE" id="PS50075"/>
    </source>
</evidence>
<reference evidence="6 7" key="2">
    <citation type="submission" date="2020-09" db="EMBL/GenBank/DDBJ databases">
        <authorList>
            <person name="Kittiwongwattana C."/>
        </authorList>
    </citation>
    <scope>NUCLEOTIDE SEQUENCE [LARGE SCALE GENOMIC DNA]</scope>
    <source>
        <strain evidence="6 7">1303</strain>
    </source>
</reference>
<dbReference type="InterPro" id="IPR010071">
    <property type="entry name" value="AA_adenyl_dom"/>
</dbReference>
<dbReference type="PROSITE" id="PS00012">
    <property type="entry name" value="PHOSPHOPANTETHEINE"/>
    <property type="match status" value="1"/>
</dbReference>
<dbReference type="InterPro" id="IPR010060">
    <property type="entry name" value="NRPS_synth"/>
</dbReference>
<dbReference type="Gene3D" id="1.10.10.1830">
    <property type="entry name" value="Non-ribosomal peptide synthase, adenylation domain"/>
    <property type="match status" value="1"/>
</dbReference>
<dbReference type="InterPro" id="IPR036736">
    <property type="entry name" value="ACP-like_sf"/>
</dbReference>
<dbReference type="PANTHER" id="PTHR45527">
    <property type="entry name" value="NONRIBOSOMAL PEPTIDE SYNTHETASE"/>
    <property type="match status" value="1"/>
</dbReference>
<dbReference type="InterPro" id="IPR020806">
    <property type="entry name" value="PKS_PP-bd"/>
</dbReference>
<dbReference type="Pfam" id="PF00550">
    <property type="entry name" value="PP-binding"/>
    <property type="match status" value="1"/>
</dbReference>
<dbReference type="CDD" id="cd19534">
    <property type="entry name" value="E_NRPS"/>
    <property type="match status" value="1"/>
</dbReference>
<dbReference type="InterPro" id="IPR023213">
    <property type="entry name" value="CAT-like_dom_sf"/>
</dbReference>
<keyword evidence="4" id="KW-0677">Repeat</keyword>
<evidence type="ECO:0000256" key="4">
    <source>
        <dbReference type="ARBA" id="ARBA00022737"/>
    </source>
</evidence>
<dbReference type="CDD" id="cd19531">
    <property type="entry name" value="LCL_NRPS-like"/>
    <property type="match status" value="1"/>
</dbReference>
<name>A0ABX6LDC4_9BACT</name>
<dbReference type="InterPro" id="IPR042099">
    <property type="entry name" value="ANL_N_sf"/>
</dbReference>
<gene>
    <name evidence="6" type="ORF">HF324_09585</name>
</gene>
<comment type="cofactor">
    <cofactor evidence="1">
        <name>pantetheine 4'-phosphate</name>
        <dbReference type="ChEBI" id="CHEBI:47942"/>
    </cofactor>
</comment>
<reference evidence="7" key="1">
    <citation type="submission" date="2020-04" db="EMBL/GenBank/DDBJ databases">
        <authorList>
            <person name="Kittiwongwattana C."/>
        </authorList>
    </citation>
    <scope>NUCLEOTIDE SEQUENCE [LARGE SCALE GENOMIC DNA]</scope>
    <source>
        <strain evidence="7">1303</strain>
    </source>
</reference>
<dbReference type="InterPro" id="IPR044894">
    <property type="entry name" value="TubC_N_sf"/>
</dbReference>
<dbReference type="InterPro" id="IPR000873">
    <property type="entry name" value="AMP-dep_synth/lig_dom"/>
</dbReference>
<dbReference type="PANTHER" id="PTHR45527:SF1">
    <property type="entry name" value="FATTY ACID SYNTHASE"/>
    <property type="match status" value="1"/>
</dbReference>
<dbReference type="InterPro" id="IPR001242">
    <property type="entry name" value="Condensation_dom"/>
</dbReference>
<dbReference type="RefSeq" id="WP_168860470.1">
    <property type="nucleotide sequence ID" value="NZ_CP051204.2"/>
</dbReference>
<dbReference type="Gene3D" id="3.30.559.10">
    <property type="entry name" value="Chloramphenicol acetyltransferase-like domain"/>
    <property type="match status" value="2"/>
</dbReference>
<dbReference type="Gene3D" id="3.30.300.30">
    <property type="match status" value="1"/>
</dbReference>
<dbReference type="SMART" id="SM00823">
    <property type="entry name" value="PKS_PP"/>
    <property type="match status" value="1"/>
</dbReference>
<evidence type="ECO:0000256" key="2">
    <source>
        <dbReference type="ARBA" id="ARBA00022450"/>
    </source>
</evidence>
<protein>
    <submittedName>
        <fullName evidence="6">Amino acid adenylation domain-containing protein</fullName>
    </submittedName>
</protein>
<dbReference type="InterPro" id="IPR045851">
    <property type="entry name" value="AMP-bd_C_sf"/>
</dbReference>
<evidence type="ECO:0000313" key="7">
    <source>
        <dbReference type="Proteomes" id="UP000503144"/>
    </source>
</evidence>
<dbReference type="SUPFAM" id="SSF47336">
    <property type="entry name" value="ACP-like"/>
    <property type="match status" value="1"/>
</dbReference>
<dbReference type="InterPro" id="IPR009081">
    <property type="entry name" value="PP-bd_ACP"/>
</dbReference>
<dbReference type="InterPro" id="IPR025110">
    <property type="entry name" value="AMP-bd_C"/>
</dbReference>
<dbReference type="SUPFAM" id="SSF52777">
    <property type="entry name" value="CoA-dependent acyltransferases"/>
    <property type="match status" value="4"/>
</dbReference>
<dbReference type="Pfam" id="PF00668">
    <property type="entry name" value="Condensation"/>
    <property type="match status" value="2"/>
</dbReference>
<evidence type="ECO:0000313" key="6">
    <source>
        <dbReference type="EMBL" id="QJB38094.1"/>
    </source>
</evidence>
<evidence type="ECO:0000256" key="1">
    <source>
        <dbReference type="ARBA" id="ARBA00001957"/>
    </source>
</evidence>
<organism evidence="6 7">
    <name type="scientific">Chitinophaga oryzae</name>
    <dbReference type="NCBI Taxonomy" id="2725414"/>
    <lineage>
        <taxon>Bacteria</taxon>
        <taxon>Pseudomonadati</taxon>
        <taxon>Bacteroidota</taxon>
        <taxon>Chitinophagia</taxon>
        <taxon>Chitinophagales</taxon>
        <taxon>Chitinophagaceae</taxon>
        <taxon>Chitinophaga</taxon>
    </lineage>
</organism>
<evidence type="ECO:0000256" key="3">
    <source>
        <dbReference type="ARBA" id="ARBA00022553"/>
    </source>
</evidence>
<keyword evidence="7" id="KW-1185">Reference proteome</keyword>
<dbReference type="Gene3D" id="3.30.559.30">
    <property type="entry name" value="Nonribosomal peptide synthetase, condensation domain"/>
    <property type="match status" value="2"/>
</dbReference>
<dbReference type="Pfam" id="PF00501">
    <property type="entry name" value="AMP-binding"/>
    <property type="match status" value="1"/>
</dbReference>
<dbReference type="InterPro" id="IPR006162">
    <property type="entry name" value="Ppantetheine_attach_site"/>
</dbReference>